<comment type="caution">
    <text evidence="2">The sequence shown here is derived from an EMBL/GenBank/DDBJ whole genome shotgun (WGS) entry which is preliminary data.</text>
</comment>
<dbReference type="CDD" id="cd01951">
    <property type="entry name" value="lectin_L-type"/>
    <property type="match status" value="1"/>
</dbReference>
<reference evidence="3" key="1">
    <citation type="journal article" date="2019" name="Int. J. Syst. Evol. Microbiol.">
        <title>The Global Catalogue of Microorganisms (GCM) 10K type strain sequencing project: providing services to taxonomists for standard genome sequencing and annotation.</title>
        <authorList>
            <consortium name="The Broad Institute Genomics Platform"/>
            <consortium name="The Broad Institute Genome Sequencing Center for Infectious Disease"/>
            <person name="Wu L."/>
            <person name="Ma J."/>
        </authorList>
    </citation>
    <scope>NUCLEOTIDE SEQUENCE [LARGE SCALE GENOMIC DNA]</scope>
    <source>
        <strain evidence="3">CCM 8893</strain>
    </source>
</reference>
<dbReference type="Proteomes" id="UP001596258">
    <property type="component" value="Unassembled WGS sequence"/>
</dbReference>
<evidence type="ECO:0000313" key="3">
    <source>
        <dbReference type="Proteomes" id="UP001596258"/>
    </source>
</evidence>
<dbReference type="EMBL" id="JBHSSO010000066">
    <property type="protein sequence ID" value="MFC6290320.1"/>
    <property type="molecule type" value="Genomic_DNA"/>
</dbReference>
<name>A0ABW1UCK5_9LACO</name>
<protein>
    <submittedName>
        <fullName evidence="2">L-type lectin-domain containing protein</fullName>
    </submittedName>
</protein>
<gene>
    <name evidence="2" type="ORF">ACFP1M_09080</name>
</gene>
<feature type="signal peptide" evidence="1">
    <location>
        <begin position="1"/>
        <end position="24"/>
    </location>
</feature>
<dbReference type="Gene3D" id="2.60.120.200">
    <property type="match status" value="1"/>
</dbReference>
<organism evidence="2 3">
    <name type="scientific">Levilactobacillus angrenensis</name>
    <dbReference type="NCBI Taxonomy" id="2486020"/>
    <lineage>
        <taxon>Bacteria</taxon>
        <taxon>Bacillati</taxon>
        <taxon>Bacillota</taxon>
        <taxon>Bacilli</taxon>
        <taxon>Lactobacillales</taxon>
        <taxon>Lactobacillaceae</taxon>
        <taxon>Levilactobacillus</taxon>
    </lineage>
</organism>
<evidence type="ECO:0000313" key="2">
    <source>
        <dbReference type="EMBL" id="MFC6290320.1"/>
    </source>
</evidence>
<dbReference type="RefSeq" id="WP_125576423.1">
    <property type="nucleotide sequence ID" value="NZ_JBHSSO010000066.1"/>
</dbReference>
<keyword evidence="3" id="KW-1185">Reference proteome</keyword>
<dbReference type="InterPro" id="IPR056573">
    <property type="entry name" value="Lectin_L-type_dom"/>
</dbReference>
<sequence length="715" mass="77272">MDKRWLMGMLVGVSLVMGAVTGHAATSSSSNADLEHAIATAPQGIPLDKLFAMSGEDNFTKLIGSPLVDQSIAQITRNNPTSQYVQAGAIWSKTGLARMNNQFDLSQDTQISMWLYFGNKGRNAAEGMAFVLQNSTDGIWAIAGGGQALGVWGNDRGGHGRNVVAQTAIDHSWALEFDTHVNNSGAVGQADAFDMDANVQGGMHIGSGYPGLQETYTEMGGEGSHYSSLNHTQPKPVTNFADAQWHHLSLSWNATKKQMTYRYNDRDAQTNTVRSGMDIVQDTINIDPKKLGATADRPNVYWGVTGSTSARRSENGLVMIDSSDTLGQITAHATLENTTTHHALTAGSRVAMGDQLTYRYTFDYDAATSHQDIQPLTMDLPLPQPLKVTGGGVSYNGGPITEPFSATELQAGTIHKDWKQGLDATHHQAVVTITGTVPPVSHNVPILAVNARFYGPNYQTQLPLPSVQIQADVAPKLTNLGVTTQQLGHHEDARLRVRLTNQDQPFAVDELANYQIRGYLNGQALPAAELSTTWTAGQLVGTADLMLPATRLKTGDNQLMLQAQDKTNAAVKSNPVTITLKRDPGTLHFAEVSDQADFVTTQLTGSAQRIHRQPGWQLSVADERGTGHGWKLVVRQGQDFQTATGQPLSGQLLWGDQPINEIDTQIAKHTTQSDADVVSVSGHWQADKGPLLAIHSDTLAGQYHGTLEWRLQDTP</sequence>
<accession>A0ABW1UCK5</accession>
<evidence type="ECO:0000256" key="1">
    <source>
        <dbReference type="SAM" id="SignalP"/>
    </source>
</evidence>
<keyword evidence="1" id="KW-0732">Signal</keyword>
<feature type="chain" id="PRO_5046164485" evidence="1">
    <location>
        <begin position="25"/>
        <end position="715"/>
    </location>
</feature>
<dbReference type="SUPFAM" id="SSF49899">
    <property type="entry name" value="Concanavalin A-like lectins/glucanases"/>
    <property type="match status" value="1"/>
</dbReference>
<dbReference type="InterPro" id="IPR013320">
    <property type="entry name" value="ConA-like_dom_sf"/>
</dbReference>
<proteinExistence type="predicted"/>